<evidence type="ECO:0000313" key="2">
    <source>
        <dbReference type="Proteomes" id="UP000241803"/>
    </source>
</evidence>
<dbReference type="EMBL" id="PYOC01000003">
    <property type="protein sequence ID" value="PSV47290.1"/>
    <property type="molecule type" value="Genomic_DNA"/>
</dbReference>
<sequence length="74" mass="8114">MAINIQLNDGVRFFDNGREIVVVTAAYAPKYLQAKAYSNKEVFEITDLATQIADGRSLSFWSGVVQSVGQDAQS</sequence>
<dbReference type="RefSeq" id="WP_107253480.1">
    <property type="nucleotide sequence ID" value="NZ_PYOC01000003.1"/>
</dbReference>
<reference evidence="1 2" key="1">
    <citation type="submission" date="2018-03" db="EMBL/GenBank/DDBJ databases">
        <title>Whole genome sequencing of Histamine producing bacteria.</title>
        <authorList>
            <person name="Butler K."/>
        </authorList>
    </citation>
    <scope>NUCLEOTIDE SEQUENCE [LARGE SCALE GENOMIC DNA]</scope>
    <source>
        <strain evidence="1 2">ATCC 19614</strain>
    </source>
</reference>
<protein>
    <submittedName>
        <fullName evidence="1">Uncharacterized protein</fullName>
    </submittedName>
</protein>
<accession>A0A2T3L8J0</accession>
<organism evidence="1 2">
    <name type="scientific">Photobacterium indicum</name>
    <dbReference type="NCBI Taxonomy" id="81447"/>
    <lineage>
        <taxon>Bacteria</taxon>
        <taxon>Pseudomonadati</taxon>
        <taxon>Pseudomonadota</taxon>
        <taxon>Gammaproteobacteria</taxon>
        <taxon>Vibrionales</taxon>
        <taxon>Vibrionaceae</taxon>
        <taxon>Photobacterium</taxon>
    </lineage>
</organism>
<dbReference type="Proteomes" id="UP000241803">
    <property type="component" value="Unassembled WGS sequence"/>
</dbReference>
<keyword evidence="2" id="KW-1185">Reference proteome</keyword>
<name>A0A2T3L8J0_9GAMM</name>
<dbReference type="AlphaFoldDB" id="A0A2T3L8J0"/>
<evidence type="ECO:0000313" key="1">
    <source>
        <dbReference type="EMBL" id="PSV47290.1"/>
    </source>
</evidence>
<proteinExistence type="predicted"/>
<comment type="caution">
    <text evidence="1">The sequence shown here is derived from an EMBL/GenBank/DDBJ whole genome shotgun (WGS) entry which is preliminary data.</text>
</comment>
<gene>
    <name evidence="1" type="ORF">C9J47_10435</name>
</gene>